<evidence type="ECO:0000256" key="7">
    <source>
        <dbReference type="SAM" id="Phobius"/>
    </source>
</evidence>
<feature type="transmembrane region" description="Helical" evidence="7">
    <location>
        <begin position="21"/>
        <end position="43"/>
    </location>
</feature>
<dbReference type="InterPro" id="IPR005829">
    <property type="entry name" value="Sugar_transporter_CS"/>
</dbReference>
<dbReference type="GO" id="GO:0022857">
    <property type="term" value="F:transmembrane transporter activity"/>
    <property type="evidence" value="ECO:0007669"/>
    <property type="project" value="InterPro"/>
</dbReference>
<evidence type="ECO:0000256" key="1">
    <source>
        <dbReference type="ARBA" id="ARBA00004651"/>
    </source>
</evidence>
<feature type="transmembrane region" description="Helical" evidence="7">
    <location>
        <begin position="55"/>
        <end position="74"/>
    </location>
</feature>
<dbReference type="RefSeq" id="WP_161153291.1">
    <property type="nucleotide sequence ID" value="NZ_WEKT01000002.1"/>
</dbReference>
<evidence type="ECO:0000256" key="6">
    <source>
        <dbReference type="ARBA" id="ARBA00023136"/>
    </source>
</evidence>
<feature type="transmembrane region" description="Helical" evidence="7">
    <location>
        <begin position="224"/>
        <end position="242"/>
    </location>
</feature>
<feature type="transmembrane region" description="Helical" evidence="7">
    <location>
        <begin position="149"/>
        <end position="170"/>
    </location>
</feature>
<name>A0A7X4LHD9_9VIBR</name>
<dbReference type="GO" id="GO:0005886">
    <property type="term" value="C:plasma membrane"/>
    <property type="evidence" value="ECO:0007669"/>
    <property type="project" value="UniProtKB-SubCell"/>
</dbReference>
<dbReference type="CDD" id="cd17329">
    <property type="entry name" value="MFS_MdtH_MDR_like"/>
    <property type="match status" value="1"/>
</dbReference>
<feature type="transmembrane region" description="Helical" evidence="7">
    <location>
        <begin position="262"/>
        <end position="281"/>
    </location>
</feature>
<protein>
    <submittedName>
        <fullName evidence="8">MFS transporter</fullName>
    </submittedName>
</protein>
<feature type="transmembrane region" description="Helical" evidence="7">
    <location>
        <begin position="318"/>
        <end position="340"/>
    </location>
</feature>
<feature type="transmembrane region" description="Helical" evidence="7">
    <location>
        <begin position="176"/>
        <end position="195"/>
    </location>
</feature>
<dbReference type="SUPFAM" id="SSF103473">
    <property type="entry name" value="MFS general substrate transporter"/>
    <property type="match status" value="1"/>
</dbReference>
<dbReference type="InterPro" id="IPR011701">
    <property type="entry name" value="MFS"/>
</dbReference>
<dbReference type="PANTHER" id="PTHR23517:SF2">
    <property type="entry name" value="MULTIDRUG RESISTANCE PROTEIN MDTH"/>
    <property type="match status" value="1"/>
</dbReference>
<feature type="transmembrane region" description="Helical" evidence="7">
    <location>
        <begin position="293"/>
        <end position="312"/>
    </location>
</feature>
<evidence type="ECO:0000256" key="2">
    <source>
        <dbReference type="ARBA" id="ARBA00022448"/>
    </source>
</evidence>
<feature type="transmembrane region" description="Helical" evidence="7">
    <location>
        <begin position="381"/>
        <end position="400"/>
    </location>
</feature>
<organism evidence="8 9">
    <name type="scientific">Vibrio eleionomae</name>
    <dbReference type="NCBI Taxonomy" id="2653505"/>
    <lineage>
        <taxon>Bacteria</taxon>
        <taxon>Pseudomonadati</taxon>
        <taxon>Pseudomonadota</taxon>
        <taxon>Gammaproteobacteria</taxon>
        <taxon>Vibrionales</taxon>
        <taxon>Vibrionaceae</taxon>
        <taxon>Vibrio</taxon>
    </lineage>
</organism>
<evidence type="ECO:0000256" key="5">
    <source>
        <dbReference type="ARBA" id="ARBA00022989"/>
    </source>
</evidence>
<dbReference type="InterPro" id="IPR050171">
    <property type="entry name" value="MFS_Transporters"/>
</dbReference>
<keyword evidence="3" id="KW-1003">Cell membrane</keyword>
<evidence type="ECO:0000313" key="9">
    <source>
        <dbReference type="Proteomes" id="UP000462621"/>
    </source>
</evidence>
<keyword evidence="4 7" id="KW-0812">Transmembrane</keyword>
<dbReference type="Pfam" id="PF07690">
    <property type="entry name" value="MFS_1"/>
    <property type="match status" value="1"/>
</dbReference>
<keyword evidence="5 7" id="KW-1133">Transmembrane helix</keyword>
<dbReference type="Proteomes" id="UP000462621">
    <property type="component" value="Unassembled WGS sequence"/>
</dbReference>
<evidence type="ECO:0000256" key="3">
    <source>
        <dbReference type="ARBA" id="ARBA00022475"/>
    </source>
</evidence>
<dbReference type="PROSITE" id="PS00216">
    <property type="entry name" value="SUGAR_TRANSPORT_1"/>
    <property type="match status" value="1"/>
</dbReference>
<comment type="caution">
    <text evidence="8">The sequence shown here is derived from an EMBL/GenBank/DDBJ whole genome shotgun (WGS) entry which is preliminary data.</text>
</comment>
<sequence>MSVGSESLFKWHRVQRFSKPVWAVLVGTLLTRTTFFMSWPFLIVILYQDFHASEITIGIMLAASTITGTLWGLYIGYLSDCFGRKWVMVAGSVCAMLSYGGIGIATELWQFGLLIVGVGIARPMIESPAKSVISDHLENKKDCELGLNLRYFLINAGGAIGPLIGITAALSHPQGLFLLTSITYLGYGAVLFLTLPSQRHSSAFIDEQLPNFKATLSVISRDGLFVKMMVANFFLMFVYGQVDSSLQQVIVRSGLPDAAKLVAGLVMVNTITVIVFQFPLLKLMERVPLFARTRLGMVLVAVSQIGFLFSSAEWPMGWYLSAFILALGEVITFPTLSVQIDRLAPAHLRGSYFGAAALYSLGFAAAPLVGGFLIHLGSAQALYGLCFVFCLMMIGLYWIAEHQPDPRNRNEVDDEWALDE</sequence>
<dbReference type="Gene3D" id="1.20.1250.20">
    <property type="entry name" value="MFS general substrate transporter like domains"/>
    <property type="match status" value="1"/>
</dbReference>
<keyword evidence="2" id="KW-0813">Transport</keyword>
<dbReference type="EMBL" id="WEKT01000002">
    <property type="protein sequence ID" value="MZI91980.1"/>
    <property type="molecule type" value="Genomic_DNA"/>
</dbReference>
<comment type="subcellular location">
    <subcellularLocation>
        <location evidence="1">Cell membrane</location>
        <topology evidence="1">Multi-pass membrane protein</topology>
    </subcellularLocation>
</comment>
<evidence type="ECO:0000313" key="8">
    <source>
        <dbReference type="EMBL" id="MZI91980.1"/>
    </source>
</evidence>
<reference evidence="8 9" key="1">
    <citation type="submission" date="2019-10" db="EMBL/GenBank/DDBJ databases">
        <title>Vibrio sp. nov. isolated from a shrimp pond.</title>
        <authorList>
            <person name="Gomez-Gil B."/>
            <person name="Enciso-Ibarra J."/>
            <person name="Enciso-Ibarra K."/>
            <person name="Bolan-Mejia C."/>
        </authorList>
    </citation>
    <scope>NUCLEOTIDE SEQUENCE [LARGE SCALE GENOMIC DNA]</scope>
    <source>
        <strain evidence="8 9">CAIM 722</strain>
    </source>
</reference>
<feature type="transmembrane region" description="Helical" evidence="7">
    <location>
        <begin position="108"/>
        <end position="125"/>
    </location>
</feature>
<evidence type="ECO:0000256" key="4">
    <source>
        <dbReference type="ARBA" id="ARBA00022692"/>
    </source>
</evidence>
<dbReference type="PANTHER" id="PTHR23517">
    <property type="entry name" value="RESISTANCE PROTEIN MDTM, PUTATIVE-RELATED-RELATED"/>
    <property type="match status" value="1"/>
</dbReference>
<gene>
    <name evidence="8" type="ORF">F9817_02020</name>
</gene>
<accession>A0A7X4LHD9</accession>
<dbReference type="AlphaFoldDB" id="A0A7X4LHD9"/>
<dbReference type="InterPro" id="IPR036259">
    <property type="entry name" value="MFS_trans_sf"/>
</dbReference>
<proteinExistence type="predicted"/>
<keyword evidence="6 7" id="KW-0472">Membrane</keyword>
<feature type="transmembrane region" description="Helical" evidence="7">
    <location>
        <begin position="352"/>
        <end position="375"/>
    </location>
</feature>
<keyword evidence="9" id="KW-1185">Reference proteome</keyword>